<proteinExistence type="predicted"/>
<evidence type="ECO:0000256" key="1">
    <source>
        <dbReference type="SAM" id="MobiDB-lite"/>
    </source>
</evidence>
<dbReference type="Pfam" id="PF07498">
    <property type="entry name" value="Rho_N"/>
    <property type="match status" value="1"/>
</dbReference>
<dbReference type="SUPFAM" id="SSF68912">
    <property type="entry name" value="Rho N-terminal domain-like"/>
    <property type="match status" value="1"/>
</dbReference>
<reference evidence="3 4" key="1">
    <citation type="submission" date="2018-08" db="EMBL/GenBank/DDBJ databases">
        <title>Henriciella mobilis sp. nov., isolated from seawater.</title>
        <authorList>
            <person name="Cheng H."/>
            <person name="Wu Y.-H."/>
            <person name="Xu X.-W."/>
            <person name="Guo L.-L."/>
        </authorList>
    </citation>
    <scope>NUCLEOTIDE SEQUENCE [LARGE SCALE GENOMIC DNA]</scope>
    <source>
        <strain evidence="3 4">CCUG66934</strain>
    </source>
</reference>
<gene>
    <name evidence="3" type="ORF">D1224_00050</name>
</gene>
<dbReference type="Proteomes" id="UP000265431">
    <property type="component" value="Unassembled WGS sequence"/>
</dbReference>
<dbReference type="GO" id="GO:0006353">
    <property type="term" value="P:DNA-templated transcription termination"/>
    <property type="evidence" value="ECO:0007669"/>
    <property type="project" value="InterPro"/>
</dbReference>
<protein>
    <submittedName>
        <fullName evidence="3">Rho termination factor</fullName>
    </submittedName>
</protein>
<accession>A0A399R8R6</accession>
<dbReference type="InterPro" id="IPR011112">
    <property type="entry name" value="Rho-like_N"/>
</dbReference>
<feature type="compositionally biased region" description="Basic and acidic residues" evidence="1">
    <location>
        <begin position="1"/>
        <end position="23"/>
    </location>
</feature>
<feature type="domain" description="Rho termination factor-like N-terminal" evidence="2">
    <location>
        <begin position="58"/>
        <end position="84"/>
    </location>
</feature>
<keyword evidence="4" id="KW-1185">Reference proteome</keyword>
<evidence type="ECO:0000259" key="2">
    <source>
        <dbReference type="Pfam" id="PF07498"/>
    </source>
</evidence>
<evidence type="ECO:0000313" key="3">
    <source>
        <dbReference type="EMBL" id="RIJ26307.1"/>
    </source>
</evidence>
<dbReference type="Pfam" id="PF23855">
    <property type="entry name" value="DUF7218"/>
    <property type="match status" value="1"/>
</dbReference>
<organism evidence="3 4">
    <name type="scientific">Henriciella barbarensis</name>
    <dbReference type="NCBI Taxonomy" id="86342"/>
    <lineage>
        <taxon>Bacteria</taxon>
        <taxon>Pseudomonadati</taxon>
        <taxon>Pseudomonadota</taxon>
        <taxon>Alphaproteobacteria</taxon>
        <taxon>Hyphomonadales</taxon>
        <taxon>Hyphomonadaceae</taxon>
        <taxon>Henriciella</taxon>
    </lineage>
</organism>
<dbReference type="RefSeq" id="WP_119377905.1">
    <property type="nucleotide sequence ID" value="NZ_QWGB01000002.1"/>
</dbReference>
<feature type="region of interest" description="Disordered" evidence="1">
    <location>
        <begin position="1"/>
        <end position="58"/>
    </location>
</feature>
<evidence type="ECO:0000313" key="4">
    <source>
        <dbReference type="Proteomes" id="UP000265431"/>
    </source>
</evidence>
<dbReference type="AlphaFoldDB" id="A0A399R8R6"/>
<dbReference type="InterPro" id="IPR036269">
    <property type="entry name" value="Rho_N_sf"/>
</dbReference>
<sequence>MAKDHGSSIKDDETYEALRDDGYSKSTAARIANAKANSDQEPSKKGGQSPAYEKWSKDELYDRAQELDIEGRSDMNKDELIKALWESR</sequence>
<comment type="caution">
    <text evidence="3">The sequence shown here is derived from an EMBL/GenBank/DDBJ whole genome shotgun (WGS) entry which is preliminary data.</text>
</comment>
<dbReference type="EMBL" id="QWGB01000002">
    <property type="protein sequence ID" value="RIJ26307.1"/>
    <property type="molecule type" value="Genomic_DNA"/>
</dbReference>
<name>A0A399R8R6_9PROT</name>
<dbReference type="OrthoDB" id="215254at2"/>
<dbReference type="InterPro" id="IPR055642">
    <property type="entry name" value="DUF7218"/>
</dbReference>